<proteinExistence type="predicted"/>
<evidence type="ECO:0000313" key="2">
    <source>
        <dbReference type="Proteomes" id="UP000471633"/>
    </source>
</evidence>
<comment type="caution">
    <text evidence="1">The sequence shown here is derived from an EMBL/GenBank/DDBJ whole genome shotgun (WGS) entry which is preliminary data.</text>
</comment>
<accession>A0A922LU18</accession>
<reference evidence="1" key="2">
    <citation type="journal article" date="2019" name="Gigascience">
        <title>High-quality Schistosoma haematobium genome achieved by single-molecule and long-range sequencing.</title>
        <authorList>
            <person name="Stroehlein A.J."/>
            <person name="Korhonen P.K."/>
            <person name="Chong T.M."/>
            <person name="Lim Y.L."/>
            <person name="Chan K.G."/>
            <person name="Webster B."/>
            <person name="Rollinson D."/>
            <person name="Brindley P.J."/>
            <person name="Gasser R.B."/>
            <person name="Young N.D."/>
        </authorList>
    </citation>
    <scope>NUCLEOTIDE SEQUENCE</scope>
</reference>
<dbReference type="GeneID" id="75578039"/>
<evidence type="ECO:0008006" key="3">
    <source>
        <dbReference type="Google" id="ProtNLM"/>
    </source>
</evidence>
<organism evidence="1 2">
    <name type="scientific">Schistosoma haematobium</name>
    <name type="common">Blood fluke</name>
    <dbReference type="NCBI Taxonomy" id="6185"/>
    <lineage>
        <taxon>Eukaryota</taxon>
        <taxon>Metazoa</taxon>
        <taxon>Spiralia</taxon>
        <taxon>Lophotrochozoa</taxon>
        <taxon>Platyhelminthes</taxon>
        <taxon>Trematoda</taxon>
        <taxon>Digenea</taxon>
        <taxon>Strigeidida</taxon>
        <taxon>Schistosomatoidea</taxon>
        <taxon>Schistosomatidae</taxon>
        <taxon>Schistosoma</taxon>
    </lineage>
</organism>
<name>A0A922LU18_SCHHA</name>
<keyword evidence="2" id="KW-1185">Reference proteome</keyword>
<reference evidence="1" key="4">
    <citation type="journal article" date="2022" name="PLoS Pathog.">
        <title>Chromosome-level genome of Schistosoma haematobium underpins genome-wide explorations of molecular variation.</title>
        <authorList>
            <person name="Stroehlein A.J."/>
            <person name="Korhonen P.K."/>
            <person name="Lee V.V."/>
            <person name="Ralph S.A."/>
            <person name="Mentink-Kane M."/>
            <person name="You H."/>
            <person name="McManus D.P."/>
            <person name="Tchuente L.T."/>
            <person name="Stothard J.R."/>
            <person name="Kaur P."/>
            <person name="Dudchenko O."/>
            <person name="Aiden E.L."/>
            <person name="Yang B."/>
            <person name="Yang H."/>
            <person name="Emery A.M."/>
            <person name="Webster B.L."/>
            <person name="Brindley P.J."/>
            <person name="Rollinson D."/>
            <person name="Chang B.C.H."/>
            <person name="Gasser R.B."/>
            <person name="Young N.D."/>
        </authorList>
    </citation>
    <scope>NUCLEOTIDE SEQUENCE</scope>
</reference>
<dbReference type="EMBL" id="AMPZ03000001">
    <property type="protein sequence ID" value="KAH9593739.1"/>
    <property type="molecule type" value="Genomic_DNA"/>
</dbReference>
<dbReference type="KEGG" id="shx:MS3_00010031"/>
<protein>
    <recommendedName>
        <fullName evidence="3">Glutamyl-tRNA(Gln) amidotransferase subunit C, mitochondrial</fullName>
    </recommendedName>
</protein>
<reference evidence="1" key="3">
    <citation type="submission" date="2021-06" db="EMBL/GenBank/DDBJ databases">
        <title>Chromosome-level genome assembly for S. haematobium.</title>
        <authorList>
            <person name="Stroehlein A.J."/>
        </authorList>
    </citation>
    <scope>NUCLEOTIDE SEQUENCE</scope>
</reference>
<dbReference type="RefSeq" id="XP_051073015.1">
    <property type="nucleotide sequence ID" value="XM_051218370.1"/>
</dbReference>
<dbReference type="CTD" id="75578039"/>
<sequence>MKNAFLSCIMIFKHYTLINQALSQCRYYQYTQYIGKNQTRYFSTESSKNVLSDTVLNKYCTDEEIKCSEKSSVYRFVPSKPIWKRFDVGVQHELEEVNSISGTKDCVSPDKQDIFYIDHSALPKRTQLDMKVVKLLEQISLINFKEENLRTLEEAIRYADSLLTKEAFHGTTNNQCWSLDNTEPMISLCDEINVGSNCFLDDDDGDNHIAYNCNLATDIMEQVPDKWEGYIVAPLGNIPVEQNESNRVQGVTV</sequence>
<evidence type="ECO:0000313" key="1">
    <source>
        <dbReference type="EMBL" id="KAH9593739.1"/>
    </source>
</evidence>
<dbReference type="Proteomes" id="UP000471633">
    <property type="component" value="Unassembled WGS sequence"/>
</dbReference>
<gene>
    <name evidence="1" type="ORF">MS3_00010031</name>
</gene>
<reference evidence="1" key="1">
    <citation type="journal article" date="2012" name="Nat. Genet.">
        <title>Whole-genome sequence of Schistosoma haematobium.</title>
        <authorList>
            <person name="Young N.D."/>
            <person name="Jex A.R."/>
            <person name="Li B."/>
            <person name="Liu S."/>
            <person name="Yang L."/>
            <person name="Xiong Z."/>
            <person name="Li Y."/>
            <person name="Cantacessi C."/>
            <person name="Hall R.S."/>
            <person name="Xu X."/>
            <person name="Chen F."/>
            <person name="Wu X."/>
            <person name="Zerlotini A."/>
            <person name="Oliveira G."/>
            <person name="Hofmann A."/>
            <person name="Zhang G."/>
            <person name="Fang X."/>
            <person name="Kang Y."/>
            <person name="Campbell B.E."/>
            <person name="Loukas A."/>
            <person name="Ranganathan S."/>
            <person name="Rollinson D."/>
            <person name="Rinaldi G."/>
            <person name="Brindley P.J."/>
            <person name="Yang H."/>
            <person name="Wang J."/>
            <person name="Wang J."/>
            <person name="Gasser R.B."/>
        </authorList>
    </citation>
    <scope>NUCLEOTIDE SEQUENCE</scope>
</reference>
<dbReference type="AlphaFoldDB" id="A0A922LU18"/>